<name>A0A1E4R5M9_9BACI</name>
<sequence>MVNHKHGQISNKSCDCNNEDRFIWPRIKASYGPIVPPTEVVPEGVVIPTINRYFYILTSDLDLTNGAILPATLFWNDQTDPITEFVIFSPNGYINLYINAVMQEGGIYSLSNTALTITPYDGTLFRGTPIIIESLGFTIK</sequence>
<dbReference type="AlphaFoldDB" id="A0A1E4R5M9"/>
<dbReference type="RefSeq" id="WP_069480807.1">
    <property type="nucleotide sequence ID" value="NZ_JARTJZ010000005.1"/>
</dbReference>
<organism evidence="2 3">
    <name type="scientific">Lysinibacillus fusiformis</name>
    <dbReference type="NCBI Taxonomy" id="28031"/>
    <lineage>
        <taxon>Bacteria</taxon>
        <taxon>Bacillati</taxon>
        <taxon>Bacillota</taxon>
        <taxon>Bacilli</taxon>
        <taxon>Bacillales</taxon>
        <taxon>Bacillaceae</taxon>
        <taxon>Lysinibacillus</taxon>
    </lineage>
</organism>
<evidence type="ECO:0000313" key="3">
    <source>
        <dbReference type="Proteomes" id="UP000094784"/>
    </source>
</evidence>
<accession>A0A1E4R5M9</accession>
<feature type="domain" description="DUF4183" evidence="1">
    <location>
        <begin position="71"/>
        <end position="133"/>
    </location>
</feature>
<dbReference type="EMBL" id="MECQ01000001">
    <property type="protein sequence ID" value="ODV55757.1"/>
    <property type="molecule type" value="Genomic_DNA"/>
</dbReference>
<dbReference type="Proteomes" id="UP000094784">
    <property type="component" value="Unassembled WGS sequence"/>
</dbReference>
<gene>
    <name evidence="2" type="ORF">BG258_07510</name>
</gene>
<evidence type="ECO:0000313" key="2">
    <source>
        <dbReference type="EMBL" id="ODV55757.1"/>
    </source>
</evidence>
<dbReference type="InterPro" id="IPR025237">
    <property type="entry name" value="DUF4183"/>
</dbReference>
<comment type="caution">
    <text evidence="2">The sequence shown here is derived from an EMBL/GenBank/DDBJ whole genome shotgun (WGS) entry which is preliminary data.</text>
</comment>
<dbReference type="OrthoDB" id="2623159at2"/>
<dbReference type="Pfam" id="PF13799">
    <property type="entry name" value="DUF4183"/>
    <property type="match status" value="1"/>
</dbReference>
<reference evidence="2 3" key="1">
    <citation type="submission" date="2016-09" db="EMBL/GenBank/DDBJ databases">
        <title>Draft genome sequence of the soil isolate, Lysinibacillus fusiformis M5, a potential hypoxanthine producer.</title>
        <authorList>
            <person name="Gallegos-Monterrosa R."/>
            <person name="Maroti G."/>
            <person name="Balint B."/>
            <person name="Kovacs A.T."/>
        </authorList>
    </citation>
    <scope>NUCLEOTIDE SEQUENCE [LARGE SCALE GENOMIC DNA]</scope>
    <source>
        <strain evidence="2 3">M5</strain>
    </source>
</reference>
<evidence type="ECO:0000259" key="1">
    <source>
        <dbReference type="Pfam" id="PF13799"/>
    </source>
</evidence>
<proteinExistence type="predicted"/>
<protein>
    <recommendedName>
        <fullName evidence="1">DUF4183 domain-containing protein</fullName>
    </recommendedName>
</protein>